<protein>
    <submittedName>
        <fullName evidence="1">Uncharacterized protein</fullName>
    </submittedName>
</protein>
<sequence length="44" mass="5003">MEEHDVWGPPEVGDGLLHRLVERGRVQRVAGAVEPDLGRDRELR</sequence>
<reference evidence="1 2" key="1">
    <citation type="submission" date="2014-05" db="EMBL/GenBank/DDBJ databases">
        <title>Draft Genome Sequence of Kitasatospora cheerisanensis KCTC 2395.</title>
        <authorList>
            <person name="Nam D.H."/>
        </authorList>
    </citation>
    <scope>NUCLEOTIDE SEQUENCE [LARGE SCALE GENOMIC DNA]</scope>
    <source>
        <strain evidence="1 2">KCTC 2395</strain>
    </source>
</reference>
<name>A0A066YX91_9ACTN</name>
<keyword evidence="2" id="KW-1185">Reference proteome</keyword>
<accession>A0A066YX91</accession>
<evidence type="ECO:0000313" key="1">
    <source>
        <dbReference type="EMBL" id="KDN85862.1"/>
    </source>
</evidence>
<dbReference type="HOGENOM" id="CLU_3217436_0_0_11"/>
<dbReference type="EMBL" id="JNBY01000077">
    <property type="protein sequence ID" value="KDN85862.1"/>
    <property type="molecule type" value="Genomic_DNA"/>
</dbReference>
<comment type="caution">
    <text evidence="1">The sequence shown here is derived from an EMBL/GenBank/DDBJ whole genome shotgun (WGS) entry which is preliminary data.</text>
</comment>
<gene>
    <name evidence="1" type="ORF">KCH_23780</name>
</gene>
<dbReference type="Proteomes" id="UP000027178">
    <property type="component" value="Unassembled WGS sequence"/>
</dbReference>
<organism evidence="1 2">
    <name type="scientific">Kitasatospora cheerisanensis KCTC 2395</name>
    <dbReference type="NCBI Taxonomy" id="1348663"/>
    <lineage>
        <taxon>Bacteria</taxon>
        <taxon>Bacillati</taxon>
        <taxon>Actinomycetota</taxon>
        <taxon>Actinomycetes</taxon>
        <taxon>Kitasatosporales</taxon>
        <taxon>Streptomycetaceae</taxon>
        <taxon>Kitasatospora</taxon>
    </lineage>
</organism>
<evidence type="ECO:0000313" key="2">
    <source>
        <dbReference type="Proteomes" id="UP000027178"/>
    </source>
</evidence>
<proteinExistence type="predicted"/>
<dbReference type="AlphaFoldDB" id="A0A066YX91"/>